<dbReference type="SUPFAM" id="SSF103473">
    <property type="entry name" value="MFS general substrate transporter"/>
    <property type="match status" value="1"/>
</dbReference>
<dbReference type="PANTHER" id="PTHR11662">
    <property type="entry name" value="SOLUTE CARRIER FAMILY 17"/>
    <property type="match status" value="1"/>
</dbReference>
<organism evidence="9 10">
    <name type="scientific">Polypedilum vanderplanki</name>
    <name type="common">Sleeping chironomid midge</name>
    <dbReference type="NCBI Taxonomy" id="319348"/>
    <lineage>
        <taxon>Eukaryota</taxon>
        <taxon>Metazoa</taxon>
        <taxon>Ecdysozoa</taxon>
        <taxon>Arthropoda</taxon>
        <taxon>Hexapoda</taxon>
        <taxon>Insecta</taxon>
        <taxon>Pterygota</taxon>
        <taxon>Neoptera</taxon>
        <taxon>Endopterygota</taxon>
        <taxon>Diptera</taxon>
        <taxon>Nematocera</taxon>
        <taxon>Chironomoidea</taxon>
        <taxon>Chironomidae</taxon>
        <taxon>Chironominae</taxon>
        <taxon>Polypedilum</taxon>
        <taxon>Polypedilum</taxon>
    </lineage>
</organism>
<feature type="transmembrane region" description="Helical" evidence="7">
    <location>
        <begin position="149"/>
        <end position="170"/>
    </location>
</feature>
<keyword evidence="2" id="KW-0813">Transport</keyword>
<dbReference type="AlphaFoldDB" id="A0A9J6C5J8"/>
<dbReference type="OrthoDB" id="2985014at2759"/>
<keyword evidence="10" id="KW-1185">Reference proteome</keyword>
<gene>
    <name evidence="9" type="ORF">PVAND_006890</name>
</gene>
<comment type="caution">
    <text evidence="9">The sequence shown here is derived from an EMBL/GenBank/DDBJ whole genome shotgun (WGS) entry which is preliminary data.</text>
</comment>
<evidence type="ECO:0000256" key="2">
    <source>
        <dbReference type="ARBA" id="ARBA00022448"/>
    </source>
</evidence>
<feature type="transmembrane region" description="Helical" evidence="7">
    <location>
        <begin position="405"/>
        <end position="425"/>
    </location>
</feature>
<feature type="transmembrane region" description="Helical" evidence="7">
    <location>
        <begin position="437"/>
        <end position="460"/>
    </location>
</feature>
<keyword evidence="3 7" id="KW-0812">Transmembrane</keyword>
<feature type="domain" description="Major facilitator superfamily (MFS) profile" evidence="8">
    <location>
        <begin position="73"/>
        <end position="496"/>
    </location>
</feature>
<dbReference type="InterPro" id="IPR050382">
    <property type="entry name" value="MFS_Na/Anion_cotransporter"/>
</dbReference>
<reference evidence="9" key="1">
    <citation type="submission" date="2021-03" db="EMBL/GenBank/DDBJ databases">
        <title>Chromosome level genome of the anhydrobiotic midge Polypedilum vanderplanki.</title>
        <authorList>
            <person name="Yoshida Y."/>
            <person name="Kikawada T."/>
            <person name="Gusev O."/>
        </authorList>
    </citation>
    <scope>NUCLEOTIDE SEQUENCE</scope>
    <source>
        <strain evidence="9">NIAS01</strain>
        <tissue evidence="9">Whole body or cell culture</tissue>
    </source>
</reference>
<dbReference type="GO" id="GO:0006820">
    <property type="term" value="P:monoatomic anion transport"/>
    <property type="evidence" value="ECO:0007669"/>
    <property type="project" value="TreeGrafter"/>
</dbReference>
<dbReference type="Proteomes" id="UP001107558">
    <property type="component" value="Chromosome 2"/>
</dbReference>
<dbReference type="GO" id="GO:0015293">
    <property type="term" value="F:symporter activity"/>
    <property type="evidence" value="ECO:0007669"/>
    <property type="project" value="UniProtKB-KW"/>
</dbReference>
<dbReference type="Pfam" id="PF07690">
    <property type="entry name" value="MFS_1"/>
    <property type="match status" value="1"/>
</dbReference>
<dbReference type="InterPro" id="IPR020846">
    <property type="entry name" value="MFS_dom"/>
</dbReference>
<feature type="transmembrane region" description="Helical" evidence="7">
    <location>
        <begin position="238"/>
        <end position="259"/>
    </location>
</feature>
<evidence type="ECO:0000256" key="5">
    <source>
        <dbReference type="ARBA" id="ARBA00022989"/>
    </source>
</evidence>
<evidence type="ECO:0000313" key="9">
    <source>
        <dbReference type="EMBL" id="KAG5677107.1"/>
    </source>
</evidence>
<accession>A0A9J6C5J8</accession>
<feature type="transmembrane region" description="Helical" evidence="7">
    <location>
        <begin position="379"/>
        <end position="399"/>
    </location>
</feature>
<feature type="transmembrane region" description="Helical" evidence="7">
    <location>
        <begin position="20"/>
        <end position="44"/>
    </location>
</feature>
<dbReference type="EMBL" id="JADBJN010000002">
    <property type="protein sequence ID" value="KAG5677107.1"/>
    <property type="molecule type" value="Genomic_DNA"/>
</dbReference>
<dbReference type="InterPro" id="IPR011701">
    <property type="entry name" value="MFS"/>
</dbReference>
<evidence type="ECO:0000259" key="8">
    <source>
        <dbReference type="PROSITE" id="PS50850"/>
    </source>
</evidence>
<dbReference type="InterPro" id="IPR036259">
    <property type="entry name" value="MFS_trans_sf"/>
</dbReference>
<keyword evidence="6 7" id="KW-0472">Membrane</keyword>
<dbReference type="Gene3D" id="1.20.1250.20">
    <property type="entry name" value="MFS general substrate transporter like domains"/>
    <property type="match status" value="2"/>
</dbReference>
<evidence type="ECO:0000256" key="7">
    <source>
        <dbReference type="SAM" id="Phobius"/>
    </source>
</evidence>
<evidence type="ECO:0000256" key="4">
    <source>
        <dbReference type="ARBA" id="ARBA00022847"/>
    </source>
</evidence>
<evidence type="ECO:0000256" key="1">
    <source>
        <dbReference type="ARBA" id="ARBA00004141"/>
    </source>
</evidence>
<evidence type="ECO:0000256" key="6">
    <source>
        <dbReference type="ARBA" id="ARBA00023136"/>
    </source>
</evidence>
<dbReference type="FunFam" id="1.20.1250.20:FF:000003">
    <property type="entry name" value="Solute carrier family 17 member 3"/>
    <property type="match status" value="1"/>
</dbReference>
<comment type="subcellular location">
    <subcellularLocation>
        <location evidence="1">Membrane</location>
        <topology evidence="1">Multi-pass membrane protein</topology>
    </subcellularLocation>
</comment>
<dbReference type="GO" id="GO:0016020">
    <property type="term" value="C:membrane"/>
    <property type="evidence" value="ECO:0007669"/>
    <property type="project" value="UniProtKB-SubCell"/>
</dbReference>
<keyword evidence="4" id="KW-0769">Symport</keyword>
<feature type="transmembrane region" description="Helical" evidence="7">
    <location>
        <begin position="472"/>
        <end position="491"/>
    </location>
</feature>
<evidence type="ECO:0000313" key="10">
    <source>
        <dbReference type="Proteomes" id="UP001107558"/>
    </source>
</evidence>
<evidence type="ECO:0000256" key="3">
    <source>
        <dbReference type="ARBA" id="ARBA00022692"/>
    </source>
</evidence>
<dbReference type="PROSITE" id="PS50850">
    <property type="entry name" value="MFS"/>
    <property type="match status" value="1"/>
</dbReference>
<keyword evidence="5 7" id="KW-1133">Transmembrane helix</keyword>
<name>A0A9J6C5J8_POLVA</name>
<proteinExistence type="predicted"/>
<dbReference type="PANTHER" id="PTHR11662:SF79">
    <property type="entry name" value="NA[+]-DEPENDENT INORGANIC PHOSPHATE COTRANSPORTER, ISOFORM A"/>
    <property type="match status" value="1"/>
</dbReference>
<protein>
    <recommendedName>
        <fullName evidence="8">Major facilitator superfamily (MFS) profile domain-containing protein</fullName>
    </recommendedName>
</protein>
<sequence>MATNLRIVEEKTEGVKARTVLWYMTFFGFAINYMLRINASIALVDMIDMSYKKDVNTTTTIIKSECIMDKDILNSSISDANLFEPLETTTKPLSLERRLLDYLGIEYERHGFKWDEHKQSAVLGSFYWLNWATQLPGGILAAKYGTKMVFGLSNYIACVLCFITPIACYIDYRLMVFIRLISGGVAGFAWPAMHHLVGVWIPGNERSRFVTAYLGSSIGVAVCYPIFGFIIKVTSWEWVFHFCFVAGTIWFIFWQYNIYNSPEEHPRIHPSERGYILQVLGSSVIRNETKRVIPWRQILTSRCIWVQTITQVGGIWGLFTLITQSPIYFRLIHGWSIEMTGILSGVPHLMRTLFSLTFSRFGDYLLTHNKMSRSNVRKLATFFHLVLNGFFCFGLAYAGCNIIQAVIFLTISLALHGAVSTGVLASMIDNSPNYSGILMGLSSTVAIVSGFISPIIVGYLTFENQTVEAWQHIFEICALIMISSGLIYMFFNDASLQPWNKPTKDIIENKEMIEIVNNVVEDVNNYQEEKPKVKNSE</sequence>
<feature type="transmembrane region" description="Helical" evidence="7">
    <location>
        <begin position="176"/>
        <end position="197"/>
    </location>
</feature>
<feature type="transmembrane region" description="Helical" evidence="7">
    <location>
        <begin position="209"/>
        <end position="232"/>
    </location>
</feature>